<organism evidence="2 3">
    <name type="scientific">Candidatus Segetimicrobium genomatis</name>
    <dbReference type="NCBI Taxonomy" id="2569760"/>
    <lineage>
        <taxon>Bacteria</taxon>
        <taxon>Bacillati</taxon>
        <taxon>Candidatus Sysuimicrobiota</taxon>
        <taxon>Candidatus Sysuimicrobiia</taxon>
        <taxon>Candidatus Sysuimicrobiales</taxon>
        <taxon>Candidatus Segetimicrobiaceae</taxon>
        <taxon>Candidatus Segetimicrobium</taxon>
    </lineage>
</organism>
<dbReference type="Proteomes" id="UP000318834">
    <property type="component" value="Unassembled WGS sequence"/>
</dbReference>
<proteinExistence type="predicted"/>
<evidence type="ECO:0000259" key="1">
    <source>
        <dbReference type="Pfam" id="PF02754"/>
    </source>
</evidence>
<dbReference type="AlphaFoldDB" id="A0A537IYK7"/>
<comment type="caution">
    <text evidence="2">The sequence shown here is derived from an EMBL/GenBank/DDBJ whole genome shotgun (WGS) entry which is preliminary data.</text>
</comment>
<sequence length="239" mass="25818">MRVALFVTCLVDQLFPAVGEATVSVLRRLGVDVQFPEGQTCCGQVAFNDGFWPEAARLAQKFIEDFDDSDAVVAPSGSCVAMVREFYPVLLRDESALAGRVRALGRRTYELSEFLVDVLHREDVGAHFPHRVTYHASCHGLRGLHVTTQPLRLLAAVRGLELRQLPGVEECCGFGGMFSVKFAALSGSMLEAKIGAIESAGAEVVTATDSSCLMHIAGGLSRRNSPVRAMHLAEILASQ</sequence>
<evidence type="ECO:0000313" key="3">
    <source>
        <dbReference type="Proteomes" id="UP000318834"/>
    </source>
</evidence>
<dbReference type="EMBL" id="VBAP01000023">
    <property type="protein sequence ID" value="TMI76398.1"/>
    <property type="molecule type" value="Genomic_DNA"/>
</dbReference>
<dbReference type="InterPro" id="IPR004017">
    <property type="entry name" value="Cys_rich_dom"/>
</dbReference>
<evidence type="ECO:0000313" key="2">
    <source>
        <dbReference type="EMBL" id="TMI76398.1"/>
    </source>
</evidence>
<feature type="domain" description="Cysteine-rich" evidence="1">
    <location>
        <begin position="132"/>
        <end position="216"/>
    </location>
</feature>
<dbReference type="GO" id="GO:0016491">
    <property type="term" value="F:oxidoreductase activity"/>
    <property type="evidence" value="ECO:0007669"/>
    <property type="project" value="UniProtKB-ARBA"/>
</dbReference>
<dbReference type="PANTHER" id="PTHR30296:SF0">
    <property type="entry name" value="LACTATE UTILIZATION PROTEIN A"/>
    <property type="match status" value="1"/>
</dbReference>
<dbReference type="PANTHER" id="PTHR30296">
    <property type="entry name" value="UNCHARACTERIZED PROTEIN YKGE"/>
    <property type="match status" value="1"/>
</dbReference>
<reference evidence="2 3" key="1">
    <citation type="journal article" date="2019" name="Nat. Microbiol.">
        <title>Mediterranean grassland soil C-N compound turnover is dependent on rainfall and depth, and is mediated by genomically divergent microorganisms.</title>
        <authorList>
            <person name="Diamond S."/>
            <person name="Andeer P.F."/>
            <person name="Li Z."/>
            <person name="Crits-Christoph A."/>
            <person name="Burstein D."/>
            <person name="Anantharaman K."/>
            <person name="Lane K.R."/>
            <person name="Thomas B.C."/>
            <person name="Pan C."/>
            <person name="Northen T.R."/>
            <person name="Banfield J.F."/>
        </authorList>
    </citation>
    <scope>NUCLEOTIDE SEQUENCE [LARGE SCALE GENOMIC DNA]</scope>
    <source>
        <strain evidence="2">NP_8</strain>
    </source>
</reference>
<protein>
    <submittedName>
        <fullName evidence="2">(Fe-S)-binding protein</fullName>
    </submittedName>
</protein>
<name>A0A537IYK7_9BACT</name>
<gene>
    <name evidence="2" type="ORF">E6H05_03655</name>
</gene>
<accession>A0A537IYK7</accession>
<dbReference type="GO" id="GO:0005829">
    <property type="term" value="C:cytosol"/>
    <property type="evidence" value="ECO:0007669"/>
    <property type="project" value="TreeGrafter"/>
</dbReference>
<dbReference type="Pfam" id="PF02754">
    <property type="entry name" value="CCG"/>
    <property type="match status" value="2"/>
</dbReference>
<feature type="domain" description="Cysteine-rich" evidence="1">
    <location>
        <begin position="3"/>
        <end position="83"/>
    </location>
</feature>